<evidence type="ECO:0000256" key="1">
    <source>
        <dbReference type="SAM" id="MobiDB-lite"/>
    </source>
</evidence>
<sequence length="54" mass="6176">MTRRRQSSPGSVARAAARRSTMLSPFRDLSLAPPRACPLCRRRRPLPRTPPPHW</sequence>
<reference evidence="2" key="1">
    <citation type="journal article" date="2011" name="Plant Physiol.">
        <title>Comprehensive sequence analysis of 24,783 barley full-length cDNAs derived from 12 clone libraries.</title>
        <authorList>
            <person name="Matsumoto T."/>
            <person name="Tanaka T."/>
            <person name="Sakai H."/>
            <person name="Amano N."/>
            <person name="Kanamori H."/>
            <person name="Kurita K."/>
            <person name="Kikuta A."/>
            <person name="Kamiya K."/>
            <person name="Yamamoto M."/>
            <person name="Ikawa H."/>
            <person name="Fujii N."/>
            <person name="Hori K."/>
            <person name="Itoh T."/>
            <person name="Sato K."/>
        </authorList>
    </citation>
    <scope>NUCLEOTIDE SEQUENCE</scope>
    <source>
        <tissue evidence="2">Shoot and root</tissue>
    </source>
</reference>
<dbReference type="AlphaFoldDB" id="F2E3G4"/>
<dbReference type="EMBL" id="AK370687">
    <property type="protein sequence ID" value="BAK01886.1"/>
    <property type="molecule type" value="mRNA"/>
</dbReference>
<proteinExistence type="evidence at transcript level"/>
<evidence type="ECO:0000313" key="2">
    <source>
        <dbReference type="EMBL" id="BAK01886.1"/>
    </source>
</evidence>
<name>F2E3G4_HORVV</name>
<protein>
    <submittedName>
        <fullName evidence="2">Predicted protein</fullName>
    </submittedName>
</protein>
<accession>F2E3G4</accession>
<feature type="region of interest" description="Disordered" evidence="1">
    <location>
        <begin position="1"/>
        <end position="28"/>
    </location>
</feature>
<organism evidence="2">
    <name type="scientific">Hordeum vulgare subsp. vulgare</name>
    <name type="common">Domesticated barley</name>
    <dbReference type="NCBI Taxonomy" id="112509"/>
    <lineage>
        <taxon>Eukaryota</taxon>
        <taxon>Viridiplantae</taxon>
        <taxon>Streptophyta</taxon>
        <taxon>Embryophyta</taxon>
        <taxon>Tracheophyta</taxon>
        <taxon>Spermatophyta</taxon>
        <taxon>Magnoliopsida</taxon>
        <taxon>Liliopsida</taxon>
        <taxon>Poales</taxon>
        <taxon>Poaceae</taxon>
        <taxon>BOP clade</taxon>
        <taxon>Pooideae</taxon>
        <taxon>Triticodae</taxon>
        <taxon>Triticeae</taxon>
        <taxon>Hordeinae</taxon>
        <taxon>Hordeum</taxon>
    </lineage>
</organism>